<protein>
    <submittedName>
        <fullName evidence="2">Esterase family protein</fullName>
    </submittedName>
</protein>
<dbReference type="InterPro" id="IPR000801">
    <property type="entry name" value="Esterase-like"/>
</dbReference>
<dbReference type="Gene3D" id="3.40.50.1820">
    <property type="entry name" value="alpha/beta hydrolase"/>
    <property type="match status" value="1"/>
</dbReference>
<sequence length="277" mass="32079">MKKQLFVLLLLCIPFSYIRAAQVDTLKVYSPKMQREIKCVIILPDTYSQKTTELFPVMYLLHGYGNNYKIWIEKKPSLPRLASSHNMIVVCPDGEASWYWDSPINPSSQFETFLSKELVEYIDKNYRTIANRKGRAITGLSMGGHGAMWTAIRHQDIFGAVGSMSGGLDIRPFPGYWKMNKQIGEYKDNTERWNQYTVITQLDKLTNNSLAIFIDCGVGDFFLQVNKDAHNMLLQKGINHDFILRPGGHDWDYWTNAVEYHMLFFKNYFQGKHPLVK</sequence>
<name>A0ABT1ME02_9BACT</name>
<gene>
    <name evidence="2" type="ORF">NMU02_01975</name>
</gene>
<evidence type="ECO:0000313" key="2">
    <source>
        <dbReference type="EMBL" id="MCP9610858.1"/>
    </source>
</evidence>
<dbReference type="Pfam" id="PF00756">
    <property type="entry name" value="Esterase"/>
    <property type="match status" value="1"/>
</dbReference>
<dbReference type="Proteomes" id="UP001205603">
    <property type="component" value="Unassembled WGS sequence"/>
</dbReference>
<keyword evidence="1" id="KW-0732">Signal</keyword>
<evidence type="ECO:0000313" key="3">
    <source>
        <dbReference type="Proteomes" id="UP001205603"/>
    </source>
</evidence>
<dbReference type="EMBL" id="JANDHW010000002">
    <property type="protein sequence ID" value="MCP9610858.1"/>
    <property type="molecule type" value="Genomic_DNA"/>
</dbReference>
<dbReference type="PANTHER" id="PTHR48098">
    <property type="entry name" value="ENTEROCHELIN ESTERASE-RELATED"/>
    <property type="match status" value="1"/>
</dbReference>
<reference evidence="2 3" key="1">
    <citation type="submission" date="2022-07" db="EMBL/GenBank/DDBJ databases">
        <title>Fecal culturing of patients with breast cancer.</title>
        <authorList>
            <person name="Teng N.M.Y."/>
            <person name="Kiu R."/>
            <person name="Evans R."/>
            <person name="Baker D.J."/>
            <person name="Zenner C."/>
            <person name="Robinson S.D."/>
            <person name="Hall L.J."/>
        </authorList>
    </citation>
    <scope>NUCLEOTIDE SEQUENCE [LARGE SCALE GENOMIC DNA]</scope>
    <source>
        <strain evidence="2 3">LH1063</strain>
    </source>
</reference>
<evidence type="ECO:0000256" key="1">
    <source>
        <dbReference type="SAM" id="SignalP"/>
    </source>
</evidence>
<dbReference type="InterPro" id="IPR050583">
    <property type="entry name" value="Mycobacterial_A85_antigen"/>
</dbReference>
<proteinExistence type="predicted"/>
<feature type="chain" id="PRO_5046034792" evidence="1">
    <location>
        <begin position="21"/>
        <end position="277"/>
    </location>
</feature>
<accession>A0ABT1ME02</accession>
<keyword evidence="3" id="KW-1185">Reference proteome</keyword>
<dbReference type="PANTHER" id="PTHR48098:SF1">
    <property type="entry name" value="DIACYLGLYCEROL ACYLTRANSFERASE_MYCOLYLTRANSFERASE AG85A"/>
    <property type="match status" value="1"/>
</dbReference>
<comment type="caution">
    <text evidence="2">The sequence shown here is derived from an EMBL/GenBank/DDBJ whole genome shotgun (WGS) entry which is preliminary data.</text>
</comment>
<dbReference type="SUPFAM" id="SSF53474">
    <property type="entry name" value="alpha/beta-Hydrolases"/>
    <property type="match status" value="1"/>
</dbReference>
<feature type="signal peptide" evidence="1">
    <location>
        <begin position="1"/>
        <end position="20"/>
    </location>
</feature>
<dbReference type="InterPro" id="IPR029058">
    <property type="entry name" value="AB_hydrolase_fold"/>
</dbReference>
<organism evidence="2 3">
    <name type="scientific">Coprobacter tertius</name>
    <dbReference type="NCBI Taxonomy" id="2944915"/>
    <lineage>
        <taxon>Bacteria</taxon>
        <taxon>Pseudomonadati</taxon>
        <taxon>Bacteroidota</taxon>
        <taxon>Bacteroidia</taxon>
        <taxon>Bacteroidales</taxon>
        <taxon>Barnesiellaceae</taxon>
        <taxon>Coprobacter</taxon>
    </lineage>
</organism>
<dbReference type="RefSeq" id="WP_255025466.1">
    <property type="nucleotide sequence ID" value="NZ_JANDHW010000002.1"/>
</dbReference>